<dbReference type="PATRIC" id="fig|496833.3.peg.764"/>
<keyword evidence="2" id="KW-1003">Cell membrane</keyword>
<dbReference type="Gene3D" id="3.30.70.120">
    <property type="match status" value="1"/>
</dbReference>
<evidence type="ECO:0000256" key="6">
    <source>
        <dbReference type="SAM" id="Phobius"/>
    </source>
</evidence>
<feature type="transmembrane region" description="Helical" evidence="6">
    <location>
        <begin position="276"/>
        <end position="300"/>
    </location>
</feature>
<dbReference type="InterPro" id="IPR051461">
    <property type="entry name" value="UPF0750_membrane"/>
</dbReference>
<evidence type="ECO:0000256" key="5">
    <source>
        <dbReference type="ARBA" id="ARBA00023136"/>
    </source>
</evidence>
<name>C4XEM8_MYCFP</name>
<gene>
    <name evidence="8" type="ordered locus">MBIO_0335</name>
</gene>
<feature type="transmembrane region" description="Helical" evidence="6">
    <location>
        <begin position="44"/>
        <end position="68"/>
    </location>
</feature>
<keyword evidence="5 6" id="KW-0472">Membrane</keyword>
<feature type="transmembrane region" description="Helical" evidence="6">
    <location>
        <begin position="187"/>
        <end position="218"/>
    </location>
</feature>
<dbReference type="HOGENOM" id="CLU_043038_0_0_14"/>
<dbReference type="KEGG" id="mfp:MBIO_0335"/>
<feature type="transmembrane region" description="Helical" evidence="6">
    <location>
        <begin position="137"/>
        <end position="158"/>
    </location>
</feature>
<feature type="domain" description="DUF2179" evidence="7">
    <location>
        <begin position="334"/>
        <end position="384"/>
    </location>
</feature>
<evidence type="ECO:0000256" key="1">
    <source>
        <dbReference type="ARBA" id="ARBA00004651"/>
    </source>
</evidence>
<dbReference type="PANTHER" id="PTHR33545:SF5">
    <property type="entry name" value="UPF0750 MEMBRANE PROTEIN YITT"/>
    <property type="match status" value="1"/>
</dbReference>
<evidence type="ECO:0000259" key="7">
    <source>
        <dbReference type="Pfam" id="PF10035"/>
    </source>
</evidence>
<dbReference type="Pfam" id="PF10035">
    <property type="entry name" value="DUF2179"/>
    <property type="match status" value="1"/>
</dbReference>
<feature type="transmembrane region" description="Helical" evidence="6">
    <location>
        <begin position="230"/>
        <end position="256"/>
    </location>
</feature>
<keyword evidence="9" id="KW-1185">Reference proteome</keyword>
<feature type="transmembrane region" description="Helical" evidence="6">
    <location>
        <begin position="104"/>
        <end position="130"/>
    </location>
</feature>
<evidence type="ECO:0000313" key="9">
    <source>
        <dbReference type="Proteomes" id="UP000006810"/>
    </source>
</evidence>
<reference evidence="8 9" key="1">
    <citation type="journal article" date="2009" name="Curr. Microbiol.">
        <title>Molecular cloning and expression of a novel cholinephosphotransferase involved in glycoglycerophospholipid biosynthesis of Mycoplasma fermentans.</title>
        <authorList>
            <person name="Ishida N."/>
            <person name="Irikura D."/>
            <person name="Matsuda K."/>
            <person name="Sato S."/>
            <person name="Asano K."/>
        </authorList>
    </citation>
    <scope>NUCLEOTIDE SEQUENCE [LARGE SCALE GENOMIC DNA]</scope>
    <source>
        <strain evidence="9">ATCC 19989 / NBRC 14854 / NCTC 10117 / PG18</strain>
    </source>
</reference>
<comment type="subcellular location">
    <subcellularLocation>
        <location evidence="1">Cell membrane</location>
        <topology evidence="1">Multi-pass membrane protein</topology>
    </subcellularLocation>
</comment>
<keyword evidence="3 6" id="KW-0812">Transmembrane</keyword>
<dbReference type="EMBL" id="AP009608">
    <property type="protein sequence ID" value="BAH69600.1"/>
    <property type="molecule type" value="Genomic_DNA"/>
</dbReference>
<evidence type="ECO:0000256" key="2">
    <source>
        <dbReference type="ARBA" id="ARBA00022475"/>
    </source>
</evidence>
<dbReference type="Proteomes" id="UP000006810">
    <property type="component" value="Chromosome"/>
</dbReference>
<proteinExistence type="predicted"/>
<dbReference type="InterPro" id="IPR015867">
    <property type="entry name" value="N-reg_PII/ATP_PRibTrfase_C"/>
</dbReference>
<evidence type="ECO:0000313" key="8">
    <source>
        <dbReference type="EMBL" id="BAH69600.1"/>
    </source>
</evidence>
<dbReference type="AlphaFoldDB" id="C4XEM8"/>
<evidence type="ECO:0000256" key="3">
    <source>
        <dbReference type="ARBA" id="ARBA00022692"/>
    </source>
</evidence>
<dbReference type="PANTHER" id="PTHR33545">
    <property type="entry name" value="UPF0750 MEMBRANE PROTEIN YITT-RELATED"/>
    <property type="match status" value="1"/>
</dbReference>
<sequence length="412" mass="47277">MMENKNNQNELTNQNEIEIQRSKIKQSFLHFGTLYRVRSFKKQIIYTIIIGVLFGIVQHLLISITGLYNMGLDGLCQSIARIVRHFLRWTSLVWKDSDKLIESFWVLVIYNVLFWLLILVANIPLFVLAYKKISKKFGFLSIIFLVVACITGFCIGLIPTSEQWFMISKIDSANLTWETGKFKDFSIFLYAILWAFLQGVFASALLIIGCCTGGADILGVYWSHKKFKDIGASFILVHLLFLFACNLIGSYIPFAVEDPIAASFSKHPGNRYELENFFNPSFVAGFIMVVVNGIVLNVLFPKFKMVKVEIISNQVEMIQQKLNTLKDRRYATSTLTVIGGYSHKEQKILLTTCLYIDAAKLLETVRGIDQNALFTVMDLKKADGYIYTTHEHQNHLFKHKKRDEINDQQKQN</sequence>
<dbReference type="eggNOG" id="COG1284">
    <property type="taxonomic scope" value="Bacteria"/>
</dbReference>
<accession>C4XEM8</accession>
<keyword evidence="4 6" id="KW-1133">Transmembrane helix</keyword>
<dbReference type="GO" id="GO:0005886">
    <property type="term" value="C:plasma membrane"/>
    <property type="evidence" value="ECO:0007669"/>
    <property type="project" value="UniProtKB-SubCell"/>
</dbReference>
<protein>
    <recommendedName>
        <fullName evidence="7">DUF2179 domain-containing protein</fullName>
    </recommendedName>
</protein>
<dbReference type="InterPro" id="IPR019264">
    <property type="entry name" value="DUF2179"/>
</dbReference>
<organism evidence="8 9">
    <name type="scientific">Mycoplasmopsis fermentans (strain ATCC 19989 / NBRC 14854 / NCTC 10117 / PG18)</name>
    <name type="common">Mycoplasma fermentans</name>
    <dbReference type="NCBI Taxonomy" id="496833"/>
    <lineage>
        <taxon>Bacteria</taxon>
        <taxon>Bacillati</taxon>
        <taxon>Mycoplasmatota</taxon>
        <taxon>Mycoplasmoidales</taxon>
        <taxon>Metamycoplasmataceae</taxon>
        <taxon>Mycoplasmopsis</taxon>
    </lineage>
</organism>
<evidence type="ECO:0000256" key="4">
    <source>
        <dbReference type="ARBA" id="ARBA00022989"/>
    </source>
</evidence>